<protein>
    <recommendedName>
        <fullName evidence="3">HTH cro/C1-type domain-containing protein</fullName>
    </recommendedName>
</protein>
<comment type="caution">
    <text evidence="1">The sequence shown here is derived from an EMBL/GenBank/DDBJ whole genome shotgun (WGS) entry which is preliminary data.</text>
</comment>
<dbReference type="HOGENOM" id="CLU_2585333_0_0_9"/>
<sequence>MPRLTPSATEMMDREYRAAYKAGLELKGLTPANIAKLLGTCEKTVKRRKDKPGDLKLFELRAIAEKLNFTPEQVVRMILK</sequence>
<proteinExistence type="predicted"/>
<evidence type="ECO:0000313" key="2">
    <source>
        <dbReference type="Proteomes" id="UP000003434"/>
    </source>
</evidence>
<gene>
    <name evidence="1" type="ORF">HMPREF0381_0360</name>
</gene>
<evidence type="ECO:0008006" key="3">
    <source>
        <dbReference type="Google" id="ProtNLM"/>
    </source>
</evidence>
<dbReference type="eggNOG" id="ENOG5030H2R">
    <property type="taxonomic scope" value="Bacteria"/>
</dbReference>
<dbReference type="Proteomes" id="UP000003434">
    <property type="component" value="Unassembled WGS sequence"/>
</dbReference>
<dbReference type="AlphaFoldDB" id="E6LK75"/>
<accession>E6LK75</accession>
<dbReference type="EMBL" id="AEPW01000008">
    <property type="protein sequence ID" value="EFU77715.1"/>
    <property type="molecule type" value="Genomic_DNA"/>
</dbReference>
<name>E6LK75_9FIRM</name>
<reference evidence="1 2" key="1">
    <citation type="submission" date="2010-12" db="EMBL/GenBank/DDBJ databases">
        <authorList>
            <person name="Muzny D."/>
            <person name="Qin X."/>
            <person name="Deng J."/>
            <person name="Jiang H."/>
            <person name="Liu Y."/>
            <person name="Qu J."/>
            <person name="Song X.-Z."/>
            <person name="Zhang L."/>
            <person name="Thornton R."/>
            <person name="Coyle M."/>
            <person name="Francisco L."/>
            <person name="Jackson L."/>
            <person name="Javaid M."/>
            <person name="Korchina V."/>
            <person name="Kovar C."/>
            <person name="Mata R."/>
            <person name="Mathew T."/>
            <person name="Ngo R."/>
            <person name="Nguyen L."/>
            <person name="Nguyen N."/>
            <person name="Okwuonu G."/>
            <person name="Ongeri F."/>
            <person name="Pham C."/>
            <person name="Simmons D."/>
            <person name="Wilczek-Boney K."/>
            <person name="Hale W."/>
            <person name="Jakkamsetti A."/>
            <person name="Pham P."/>
            <person name="Ruth R."/>
            <person name="San Lucas F."/>
            <person name="Warren J."/>
            <person name="Zhang J."/>
            <person name="Zhao Z."/>
            <person name="Zhou C."/>
            <person name="Zhu D."/>
            <person name="Lee S."/>
            <person name="Bess C."/>
            <person name="Blankenburg K."/>
            <person name="Forbes L."/>
            <person name="Fu Q."/>
            <person name="Gubbala S."/>
            <person name="Hirani K."/>
            <person name="Jayaseelan J.C."/>
            <person name="Lara F."/>
            <person name="Munidasa M."/>
            <person name="Palculict T."/>
            <person name="Patil S."/>
            <person name="Pu L.-L."/>
            <person name="Saada N."/>
            <person name="Tang L."/>
            <person name="Weissenberger G."/>
            <person name="Zhu Y."/>
            <person name="Hemphill L."/>
            <person name="Shang Y."/>
            <person name="Youmans B."/>
            <person name="Ayvaz T."/>
            <person name="Ross M."/>
            <person name="Santibanez J."/>
            <person name="Aqrawi P."/>
            <person name="Gross S."/>
            <person name="Joshi V."/>
            <person name="Fowler G."/>
            <person name="Nazareth L."/>
            <person name="Reid J."/>
            <person name="Worley K."/>
            <person name="Petrosino J."/>
            <person name="Highlander S."/>
            <person name="Gibbs R."/>
        </authorList>
    </citation>
    <scope>NUCLEOTIDE SEQUENCE [LARGE SCALE GENOMIC DNA]</scope>
    <source>
        <strain evidence="1 2">DSM 3986</strain>
    </source>
</reference>
<evidence type="ECO:0000313" key="1">
    <source>
        <dbReference type="EMBL" id="EFU77715.1"/>
    </source>
</evidence>
<organism evidence="1 2">
    <name type="scientific">Lachnoanaerobaculum saburreum DSM 3986</name>
    <dbReference type="NCBI Taxonomy" id="887325"/>
    <lineage>
        <taxon>Bacteria</taxon>
        <taxon>Bacillati</taxon>
        <taxon>Bacillota</taxon>
        <taxon>Clostridia</taxon>
        <taxon>Lachnospirales</taxon>
        <taxon>Lachnospiraceae</taxon>
        <taxon>Lachnoanaerobaculum</taxon>
    </lineage>
</organism>
<dbReference type="RefSeq" id="WP_008750131.1">
    <property type="nucleotide sequence ID" value="NZ_GL622296.1"/>
</dbReference>